<accession>J2ZFQ7</accession>
<comment type="caution">
    <text evidence="1">The sequence shown here is derived from an EMBL/GenBank/DDBJ whole genome shotgun (WGS) entry which is preliminary data.</text>
</comment>
<dbReference type="AlphaFoldDB" id="J2ZFQ7"/>
<gene>
    <name evidence="1" type="ORF">HSB1_16830</name>
</gene>
<evidence type="ECO:0000313" key="1">
    <source>
        <dbReference type="EMBL" id="EJN59525.1"/>
    </source>
</evidence>
<sequence length="162" mass="18376">MDGPSTYDVLLRPTPDSRYRPGRAFLTSDSLLLATSRHGRLTRLVGDAADGFLFGLPESLGLFSLHAVSRTEATHDPDTLRIRYADLRALAPFVRPTGFSLHLRVEGRDDDVRVRFRSNEEKRETVELARELRQRARERGVEVTLFDPGGRTRLLSLDETDR</sequence>
<evidence type="ECO:0000313" key="2">
    <source>
        <dbReference type="Proteomes" id="UP000007813"/>
    </source>
</evidence>
<protein>
    <submittedName>
        <fullName evidence="1">Uncharacterized protein</fullName>
    </submittedName>
</protein>
<name>J2ZFQ7_9EURY</name>
<reference evidence="1 2" key="1">
    <citation type="journal article" date="2012" name="J. Bacteriol.">
        <title>Draft Genome Sequence of the Extremely Halophilic Archaeon Halogranum salarium B-1T.</title>
        <authorList>
            <person name="Kim K.K."/>
            <person name="Lee K.C."/>
            <person name="Lee J.S."/>
        </authorList>
    </citation>
    <scope>NUCLEOTIDE SEQUENCE [LARGE SCALE GENOMIC DNA]</scope>
    <source>
        <strain evidence="1 2">B-1</strain>
    </source>
</reference>
<organism evidence="1 2">
    <name type="scientific">Halogranum salarium B-1</name>
    <dbReference type="NCBI Taxonomy" id="1210908"/>
    <lineage>
        <taxon>Archaea</taxon>
        <taxon>Methanobacteriati</taxon>
        <taxon>Methanobacteriota</taxon>
        <taxon>Stenosarchaea group</taxon>
        <taxon>Halobacteria</taxon>
        <taxon>Halobacteriales</taxon>
        <taxon>Haloferacaceae</taxon>
    </lineage>
</organism>
<dbReference type="EMBL" id="ALJD01000004">
    <property type="protein sequence ID" value="EJN59525.1"/>
    <property type="molecule type" value="Genomic_DNA"/>
</dbReference>
<dbReference type="Proteomes" id="UP000007813">
    <property type="component" value="Unassembled WGS sequence"/>
</dbReference>
<dbReference type="OrthoDB" id="306198at2157"/>
<dbReference type="RefSeq" id="WP_009366761.1">
    <property type="nucleotide sequence ID" value="NZ_ALJD01000004.1"/>
</dbReference>
<proteinExistence type="predicted"/>
<dbReference type="eggNOG" id="ENOG502N5U9">
    <property type="taxonomic scope" value="Archaea"/>
</dbReference>